<feature type="domain" description="Spore germination GerAC-like C-terminal" evidence="9">
    <location>
        <begin position="195"/>
        <end position="374"/>
    </location>
</feature>
<dbReference type="InterPro" id="IPR046953">
    <property type="entry name" value="Spore_GerAC-like_C"/>
</dbReference>
<evidence type="ECO:0000256" key="7">
    <source>
        <dbReference type="ARBA" id="ARBA00023288"/>
    </source>
</evidence>
<evidence type="ECO:0000256" key="6">
    <source>
        <dbReference type="ARBA" id="ARBA00023139"/>
    </source>
</evidence>
<comment type="similarity">
    <text evidence="2">Belongs to the GerABKC lipoprotein family.</text>
</comment>
<dbReference type="GO" id="GO:0009847">
    <property type="term" value="P:spore germination"/>
    <property type="evidence" value="ECO:0007669"/>
    <property type="project" value="InterPro"/>
</dbReference>
<evidence type="ECO:0000313" key="12">
    <source>
        <dbReference type="Proteomes" id="UP000183557"/>
    </source>
</evidence>
<name>A0A1I3SQV3_HALDA</name>
<evidence type="ECO:0000256" key="4">
    <source>
        <dbReference type="ARBA" id="ARBA00022729"/>
    </source>
</evidence>
<gene>
    <name evidence="11" type="ORF">SAMN04487936_10359</name>
</gene>
<dbReference type="RefSeq" id="WP_075035685.1">
    <property type="nucleotide sequence ID" value="NZ_FOSB01000003.1"/>
</dbReference>
<dbReference type="Gene3D" id="3.30.300.210">
    <property type="entry name" value="Nutrient germinant receptor protein C, domain 3"/>
    <property type="match status" value="1"/>
</dbReference>
<sequence length="377" mass="43036">MKKWTILIIIITFLSGCIPKSYIETLGIITAVGYDLTEEDRIRGTLVMFQFDPAASGTSQVVTGEADTSKGIRFSTGRLTSHELVSGQVRLEIFENKLAERGMMKYMDTLQRDAKVSDMGYLATSEVPTEELLKSENDEDRPNTGSYIQKLIEKSIKNESIPNAVLSTFIHDYYDEGRDPTLPSLTLDEDKAVINGISLFQNDRLVNTISQERMFFVMLMMHEFKHGQFQLQLPNDALTMYHKKESMESPGKGPLHVSLHEIKTKRKITPTKGTPTKQTLKLEMEGRLLEITQDTDLKNNKAIEALEKEIEKKVENQLEETLQVLKDNQVDPVGFGAKYNAFNRSNRVTNENWREQIPDLQVEFQVNFKLLRYGITE</sequence>
<dbReference type="OrthoDB" id="2592518at2"/>
<feature type="coiled-coil region" evidence="8">
    <location>
        <begin position="300"/>
        <end position="328"/>
    </location>
</feature>
<dbReference type="InterPro" id="IPR057336">
    <property type="entry name" value="GerAC_N"/>
</dbReference>
<dbReference type="Pfam" id="PF05504">
    <property type="entry name" value="Spore_GerAC"/>
    <property type="match status" value="1"/>
</dbReference>
<dbReference type="InterPro" id="IPR008844">
    <property type="entry name" value="Spore_GerAC-like"/>
</dbReference>
<protein>
    <submittedName>
        <fullName evidence="11">Spore germination protein</fullName>
    </submittedName>
</protein>
<keyword evidence="8" id="KW-0175">Coiled coil</keyword>
<evidence type="ECO:0000256" key="1">
    <source>
        <dbReference type="ARBA" id="ARBA00004635"/>
    </source>
</evidence>
<dbReference type="PANTHER" id="PTHR35789:SF1">
    <property type="entry name" value="SPORE GERMINATION PROTEIN B3"/>
    <property type="match status" value="1"/>
</dbReference>
<dbReference type="AlphaFoldDB" id="A0A1I3SQV3"/>
<evidence type="ECO:0000256" key="2">
    <source>
        <dbReference type="ARBA" id="ARBA00007886"/>
    </source>
</evidence>
<organism evidence="11 12">
    <name type="scientific">Halobacillus dabanensis</name>
    <dbReference type="NCBI Taxonomy" id="240302"/>
    <lineage>
        <taxon>Bacteria</taxon>
        <taxon>Bacillati</taxon>
        <taxon>Bacillota</taxon>
        <taxon>Bacilli</taxon>
        <taxon>Bacillales</taxon>
        <taxon>Bacillaceae</taxon>
        <taxon>Halobacillus</taxon>
    </lineage>
</organism>
<dbReference type="PANTHER" id="PTHR35789">
    <property type="entry name" value="SPORE GERMINATION PROTEIN B3"/>
    <property type="match status" value="1"/>
</dbReference>
<keyword evidence="7" id="KW-0449">Lipoprotein</keyword>
<dbReference type="NCBIfam" id="TIGR02887">
    <property type="entry name" value="spore_ger_x_C"/>
    <property type="match status" value="1"/>
</dbReference>
<keyword evidence="5" id="KW-0472">Membrane</keyword>
<keyword evidence="3" id="KW-0309">Germination</keyword>
<keyword evidence="6" id="KW-0564">Palmitate</keyword>
<comment type="subcellular location">
    <subcellularLocation>
        <location evidence="1">Membrane</location>
        <topology evidence="1">Lipid-anchor</topology>
    </subcellularLocation>
</comment>
<evidence type="ECO:0000259" key="9">
    <source>
        <dbReference type="Pfam" id="PF05504"/>
    </source>
</evidence>
<dbReference type="EMBL" id="FOSB01000003">
    <property type="protein sequence ID" value="SFJ61184.1"/>
    <property type="molecule type" value="Genomic_DNA"/>
</dbReference>
<keyword evidence="12" id="KW-1185">Reference proteome</keyword>
<evidence type="ECO:0000256" key="5">
    <source>
        <dbReference type="ARBA" id="ARBA00023136"/>
    </source>
</evidence>
<proteinExistence type="inferred from homology"/>
<reference evidence="12" key="1">
    <citation type="submission" date="2016-10" db="EMBL/GenBank/DDBJ databases">
        <authorList>
            <person name="Varghese N."/>
            <person name="Submissions S."/>
        </authorList>
    </citation>
    <scope>NUCLEOTIDE SEQUENCE [LARGE SCALE GENOMIC DNA]</scope>
    <source>
        <strain evidence="12">CGMCC 1.3704</strain>
    </source>
</reference>
<evidence type="ECO:0000256" key="3">
    <source>
        <dbReference type="ARBA" id="ARBA00022544"/>
    </source>
</evidence>
<dbReference type="STRING" id="240302.BN982_03545"/>
<dbReference type="GO" id="GO:0016020">
    <property type="term" value="C:membrane"/>
    <property type="evidence" value="ECO:0007669"/>
    <property type="project" value="UniProtKB-SubCell"/>
</dbReference>
<feature type="domain" description="Spore germination protein N-terminal" evidence="10">
    <location>
        <begin position="22"/>
        <end position="186"/>
    </location>
</feature>
<evidence type="ECO:0000256" key="8">
    <source>
        <dbReference type="SAM" id="Coils"/>
    </source>
</evidence>
<dbReference type="Proteomes" id="UP000183557">
    <property type="component" value="Unassembled WGS sequence"/>
</dbReference>
<evidence type="ECO:0000259" key="10">
    <source>
        <dbReference type="Pfam" id="PF25198"/>
    </source>
</evidence>
<dbReference type="Pfam" id="PF25198">
    <property type="entry name" value="Spore_GerAC_N"/>
    <property type="match status" value="1"/>
</dbReference>
<accession>A0A1I3SQV3</accession>
<evidence type="ECO:0000313" key="11">
    <source>
        <dbReference type="EMBL" id="SFJ61184.1"/>
    </source>
</evidence>
<keyword evidence="4" id="KW-0732">Signal</keyword>
<dbReference type="InterPro" id="IPR038501">
    <property type="entry name" value="Spore_GerAC_C_sf"/>
</dbReference>
<dbReference type="PROSITE" id="PS51257">
    <property type="entry name" value="PROKAR_LIPOPROTEIN"/>
    <property type="match status" value="1"/>
</dbReference>